<protein>
    <submittedName>
        <fullName evidence="1">33 kDa</fullName>
    </submittedName>
</protein>
<dbReference type="RefSeq" id="YP_762472.1">
    <property type="nucleotide sequence ID" value="NC_008361.1"/>
</dbReference>
<evidence type="ECO:0000313" key="2">
    <source>
        <dbReference type="Proteomes" id="UP000008030"/>
    </source>
</evidence>
<proteinExistence type="predicted"/>
<evidence type="ECO:0000313" key="1">
    <source>
        <dbReference type="EMBL" id="CAL44718.1"/>
    </source>
</evidence>
<dbReference type="KEGG" id="vg:4306207"/>
<name>Q0E4Y3_SFAVA</name>
<dbReference type="EMBL" id="AM398843">
    <property type="protein sequence ID" value="CAL44718.1"/>
    <property type="molecule type" value="Genomic_DNA"/>
</dbReference>
<organism evidence="1 2">
    <name type="scientific">Spodoptera frugiperda ascovirus 1a</name>
    <name type="common">SfAV-1a</name>
    <dbReference type="NCBI Taxonomy" id="113370"/>
    <lineage>
        <taxon>Viruses</taxon>
        <taxon>Varidnaviria</taxon>
        <taxon>Bamfordvirae</taxon>
        <taxon>Nucleocytoviricota</taxon>
        <taxon>Megaviricetes</taxon>
        <taxon>Pimascovirales</taxon>
        <taxon>Pimascovirales incertae sedis</taxon>
        <taxon>Ascoviridae</taxon>
        <taxon>Ascovirus</taxon>
        <taxon>Ascovirus sfav1a</taxon>
    </lineage>
</organism>
<sequence length="296" mass="33015">MTVWNLCSSCTFSTSQPDTKRAQHAFGAHTSKRLNAHVQTPPHVILDAVAQRERVPDPVRQQSHIATLVVLSQSSQQIAFRIPVRVRLHVERGTVVHQHDGVTYGRTGIPEPTQYIVDGHVVDRVLGPAEIVGILKVHATGGVRCRCAVTARILDDVYLKVAGFVVDGQLQQSPLAGAERVHVGVERLHRTGTKSETCNGRGHVLIVIVDRQARRSHEFQHLQQRHLCTFQNLVDDVTSRVDVELALTPAEHCFVTSMIRFDTGYKWSGHCGKYDSQSERKEKSTRIISTSQHSKQ</sequence>
<accession>Q0E4Y3</accession>
<dbReference type="GeneID" id="4306207"/>
<dbReference type="Proteomes" id="UP000008030">
    <property type="component" value="Segment"/>
</dbReference>
<keyword evidence="2" id="KW-1185">Reference proteome</keyword>
<reference evidence="1 2" key="1">
    <citation type="journal article" date="2006" name="J. Virol.">
        <title>Genomic sequence of Spodoptera frugiperda Ascovirus 1a, an enveloped, double-stranded DNA insect virus that manipulates apoptosis for viral reproduction.</title>
        <authorList>
            <person name="Bideshi D.K."/>
            <person name="Demattei M.V."/>
            <person name="Rouleux-Bonnin F."/>
            <person name="Stasiak K."/>
            <person name="Tan Y."/>
            <person name="Bigot S."/>
            <person name="Bigot Y."/>
            <person name="Federici B.A."/>
        </authorList>
    </citation>
    <scope>NUCLEOTIDE SEQUENCE [LARGE SCALE GENOMIC DNA]</scope>
    <source>
        <strain evidence="2">SvAV-1a</strain>
    </source>
</reference>
<gene>
    <name evidence="1" type="primary">ORF118</name>
</gene>
<organismHost>
    <name type="scientific">Spodoptera frugiperda</name>
    <name type="common">Fall armyworm</name>
    <dbReference type="NCBI Taxonomy" id="7108"/>
</organismHost>